<gene>
    <name evidence="1" type="ORF">SAMN05444411_101598</name>
</gene>
<sequence length="260" mass="29675">MKNLLLIITLLLFQQTFSNVIILNGLTHTHKTKSGDVVTGIIKLKNTKESEQRVIIYFNDLFQNCGEETVLTNKTTHNKSIEKWVSTEINEYVLQGKEEYELIYTLKIPSDSSLLGSYWGVLMIEVEEPIKEDSLDYSVKLQSKIRYGIQLIADVNDKTSSELEFFDIKIDKDENNVPVSIAVEAQNLGAFYVEPTIVLEVFNEEGEQKGKQEVKFKKIYPKSCKVFTLDISTLPKGNYTGVIVADYGEDMYAIDIEFEK</sequence>
<evidence type="ECO:0008006" key="3">
    <source>
        <dbReference type="Google" id="ProtNLM"/>
    </source>
</evidence>
<keyword evidence="2" id="KW-1185">Reference proteome</keyword>
<accession>A0A1H2T116</accession>
<reference evidence="1 2" key="1">
    <citation type="submission" date="2016-10" db="EMBL/GenBank/DDBJ databases">
        <authorList>
            <person name="de Groot N.N."/>
        </authorList>
    </citation>
    <scope>NUCLEOTIDE SEQUENCE [LARGE SCALE GENOMIC DNA]</scope>
    <source>
        <strain evidence="1 2">DSM 24956</strain>
    </source>
</reference>
<evidence type="ECO:0000313" key="2">
    <source>
        <dbReference type="Proteomes" id="UP000199595"/>
    </source>
</evidence>
<dbReference type="STRING" id="762486.SAMN05444411_101598"/>
<dbReference type="RefSeq" id="WP_090119535.1">
    <property type="nucleotide sequence ID" value="NZ_FNNJ01000001.1"/>
</dbReference>
<proteinExistence type="predicted"/>
<organism evidence="1 2">
    <name type="scientific">Lutibacter oricola</name>
    <dbReference type="NCBI Taxonomy" id="762486"/>
    <lineage>
        <taxon>Bacteria</taxon>
        <taxon>Pseudomonadati</taxon>
        <taxon>Bacteroidota</taxon>
        <taxon>Flavobacteriia</taxon>
        <taxon>Flavobacteriales</taxon>
        <taxon>Flavobacteriaceae</taxon>
        <taxon>Lutibacter</taxon>
    </lineage>
</organism>
<dbReference type="EMBL" id="FNNJ01000001">
    <property type="protein sequence ID" value="SDW37656.1"/>
    <property type="molecule type" value="Genomic_DNA"/>
</dbReference>
<dbReference type="OrthoDB" id="1119204at2"/>
<evidence type="ECO:0000313" key="1">
    <source>
        <dbReference type="EMBL" id="SDW37656.1"/>
    </source>
</evidence>
<dbReference type="AlphaFoldDB" id="A0A1H2T116"/>
<name>A0A1H2T116_9FLAO</name>
<dbReference type="Proteomes" id="UP000199595">
    <property type="component" value="Unassembled WGS sequence"/>
</dbReference>
<protein>
    <recommendedName>
        <fullName evidence="3">DUF3324 domain-containing protein</fullName>
    </recommendedName>
</protein>